<name>A0A3L7JPD7_9BACI</name>
<protein>
    <submittedName>
        <fullName evidence="1">Uncharacterized protein</fullName>
    </submittedName>
</protein>
<dbReference type="EMBL" id="RCVZ01000019">
    <property type="protein sequence ID" value="RLQ92340.1"/>
    <property type="molecule type" value="Genomic_DNA"/>
</dbReference>
<accession>A0A3L7JPD7</accession>
<reference evidence="1 2" key="1">
    <citation type="submission" date="2018-10" db="EMBL/GenBank/DDBJ databases">
        <title>Falsibacillus sp. genome draft.</title>
        <authorList>
            <person name="Shi S."/>
        </authorList>
    </citation>
    <scope>NUCLEOTIDE SEQUENCE [LARGE SCALE GENOMIC DNA]</scope>
    <source>
        <strain evidence="1 2">GY 10110</strain>
    </source>
</reference>
<dbReference type="AlphaFoldDB" id="A0A3L7JPD7"/>
<evidence type="ECO:0000313" key="1">
    <source>
        <dbReference type="EMBL" id="RLQ92340.1"/>
    </source>
</evidence>
<dbReference type="Proteomes" id="UP000276770">
    <property type="component" value="Unassembled WGS sequence"/>
</dbReference>
<dbReference type="OrthoDB" id="2084083at2"/>
<keyword evidence="2" id="KW-1185">Reference proteome</keyword>
<gene>
    <name evidence="1" type="ORF">D9X91_19720</name>
</gene>
<sequence length="86" mass="10044">MCKCQSTNSFKLEADFVADPIWCNVCGWNLDMDEFPLNDDLKSELYHWKEQYKKISMNEHNAMGQSLTEKVREELGSEYNVIFVTG</sequence>
<evidence type="ECO:0000313" key="2">
    <source>
        <dbReference type="Proteomes" id="UP000276770"/>
    </source>
</evidence>
<organism evidence="1 2">
    <name type="scientific">Falsibacillus albus</name>
    <dbReference type="NCBI Taxonomy" id="2478915"/>
    <lineage>
        <taxon>Bacteria</taxon>
        <taxon>Bacillati</taxon>
        <taxon>Bacillota</taxon>
        <taxon>Bacilli</taxon>
        <taxon>Bacillales</taxon>
        <taxon>Bacillaceae</taxon>
        <taxon>Falsibacillus</taxon>
    </lineage>
</organism>
<comment type="caution">
    <text evidence="1">The sequence shown here is derived from an EMBL/GenBank/DDBJ whole genome shotgun (WGS) entry which is preliminary data.</text>
</comment>
<proteinExistence type="predicted"/>